<dbReference type="Proteomes" id="UP000078200">
    <property type="component" value="Unassembled WGS sequence"/>
</dbReference>
<proteinExistence type="predicted"/>
<dbReference type="AlphaFoldDB" id="A0A1A9US90"/>
<evidence type="ECO:0000313" key="2">
    <source>
        <dbReference type="Proteomes" id="UP000078200"/>
    </source>
</evidence>
<sequence length="144" mass="15167">MGVAATISIGGGDGGGGGGTGGIHLRQVLGLKRSMQIIDHKNCEPEVNVCCTYQPPPTTSTTVATTTTQKRFITCTANTACVYDQDCRNGEILSNVVVNLEPSKAVDRVTFIDVTHELCEKFTTRSLKAETGTAHQPQTGIQAG</sequence>
<protein>
    <submittedName>
        <fullName evidence="1">Uncharacterized protein</fullName>
    </submittedName>
</protein>
<dbReference type="EnsemblMetazoa" id="GAUT013634-RA">
    <property type="protein sequence ID" value="GAUT013634-PA"/>
    <property type="gene ID" value="GAUT013634"/>
</dbReference>
<name>A0A1A9US90_GLOAU</name>
<organism evidence="1 2">
    <name type="scientific">Glossina austeni</name>
    <name type="common">Savannah tsetse fly</name>
    <dbReference type="NCBI Taxonomy" id="7395"/>
    <lineage>
        <taxon>Eukaryota</taxon>
        <taxon>Metazoa</taxon>
        <taxon>Ecdysozoa</taxon>
        <taxon>Arthropoda</taxon>
        <taxon>Hexapoda</taxon>
        <taxon>Insecta</taxon>
        <taxon>Pterygota</taxon>
        <taxon>Neoptera</taxon>
        <taxon>Endopterygota</taxon>
        <taxon>Diptera</taxon>
        <taxon>Brachycera</taxon>
        <taxon>Muscomorpha</taxon>
        <taxon>Hippoboscoidea</taxon>
        <taxon>Glossinidae</taxon>
        <taxon>Glossina</taxon>
    </lineage>
</organism>
<dbReference type="VEuPathDB" id="VectorBase:GAUT013634"/>
<dbReference type="STRING" id="7395.A0A1A9US90"/>
<reference evidence="1" key="1">
    <citation type="submission" date="2020-05" db="UniProtKB">
        <authorList>
            <consortium name="EnsemblMetazoa"/>
        </authorList>
    </citation>
    <scope>IDENTIFICATION</scope>
    <source>
        <strain evidence="1">TTRI</strain>
    </source>
</reference>
<accession>A0A1A9US90</accession>
<evidence type="ECO:0000313" key="1">
    <source>
        <dbReference type="EnsemblMetazoa" id="GAUT013634-PA"/>
    </source>
</evidence>
<keyword evidence="2" id="KW-1185">Reference proteome</keyword>